<dbReference type="CDD" id="cd12912">
    <property type="entry name" value="PDC2_MCP_like"/>
    <property type="match status" value="1"/>
</dbReference>
<evidence type="ECO:0000256" key="5">
    <source>
        <dbReference type="ARBA" id="ARBA00022989"/>
    </source>
</evidence>
<dbReference type="PROSITE" id="PS50885">
    <property type="entry name" value="HAMP"/>
    <property type="match status" value="1"/>
</dbReference>
<dbReference type="AlphaFoldDB" id="Q0AV11"/>
<sequence>MRFYHSLRFRLLIGILLLCFLASIGQSLVSFWSGKNVLTSEITGKCQQIAESTCQVIDTYFAGKLEKLDTLSKISLVKNMQEEEIIPTLAGIMTAEYDNIYVIWPDGSTVTDKGERPQLADRDYFKLAIKGQANIGTPIFSKTTGNMVAPIAMPIFQGQQIVGVLGATLKIQELIDVVNQVKIGDTGYAYLIDREGIFVAHPQSEFILESNQFELGEELAAIGQKMIAGESGIVNYKYEGMEKYMAYAPVKSTGWALGVTVPVKEVNQPLNDMMQKIILITVATLALAFLIIWFLSGSFTHPVLAMVGITERLSQRDLTQEIKSNDSTEIGLLMNSLGEMNDNLHQVLGQMAASAERLAGLADGLFSGAEQSGKASEQVHASAEEVARAAATQAEDAQKTSVLSRQVGMAMQNVSQATEDMSQQSIHFKDIVAQATGLMLQQKEKMDQTVESTVNVSEVIMDLDNKTQEIGEIISVITNIAGQTNLLALNAAIEAARAGESGRGFAVVAEEVRKLAEETGSATLNIGNIISEVQAGVERVVAEVQKVEKQVREQGSSLGESVGAFREIENGAGKMDNSIQDISATFEEIVASADEIIQAIENISAVTQESAASAEEVTAISQNQLAAAQNIVQVSQELETLAAELKKVTGTFILR</sequence>
<dbReference type="PANTHER" id="PTHR32089">
    <property type="entry name" value="METHYL-ACCEPTING CHEMOTAXIS PROTEIN MCPB"/>
    <property type="match status" value="1"/>
</dbReference>
<comment type="subcellular location">
    <subcellularLocation>
        <location evidence="1">Cell membrane</location>
        <topology evidence="1">Multi-pass membrane protein</topology>
    </subcellularLocation>
</comment>
<dbReference type="GO" id="GO:0007165">
    <property type="term" value="P:signal transduction"/>
    <property type="evidence" value="ECO:0007669"/>
    <property type="project" value="UniProtKB-KW"/>
</dbReference>
<protein>
    <submittedName>
        <fullName evidence="13">Putative methyl-accepting chemotaxis sensory transducer</fullName>
    </submittedName>
</protein>
<dbReference type="HOGENOM" id="CLU_000445_107_19_9"/>
<evidence type="ECO:0000259" key="12">
    <source>
        <dbReference type="PROSITE" id="PS50885"/>
    </source>
</evidence>
<dbReference type="InterPro" id="IPR003660">
    <property type="entry name" value="HAMP_dom"/>
</dbReference>
<dbReference type="GO" id="GO:0006935">
    <property type="term" value="P:chemotaxis"/>
    <property type="evidence" value="ECO:0007669"/>
    <property type="project" value="UniProtKB-KW"/>
</dbReference>
<feature type="transmembrane region" description="Helical" evidence="10">
    <location>
        <begin position="277"/>
        <end position="296"/>
    </location>
</feature>
<dbReference type="PROSITE" id="PS50111">
    <property type="entry name" value="CHEMOTAXIS_TRANSDUC_2"/>
    <property type="match status" value="1"/>
</dbReference>
<dbReference type="PANTHER" id="PTHR32089:SF112">
    <property type="entry name" value="LYSOZYME-LIKE PROTEIN-RELATED"/>
    <property type="match status" value="1"/>
</dbReference>
<evidence type="ECO:0000313" key="14">
    <source>
        <dbReference type="Proteomes" id="UP000001968"/>
    </source>
</evidence>
<keyword evidence="3" id="KW-0145">Chemotaxis</keyword>
<comment type="similarity">
    <text evidence="8">Belongs to the methyl-accepting chemotaxis (MCP) protein family.</text>
</comment>
<dbReference type="Gene3D" id="1.10.287.950">
    <property type="entry name" value="Methyl-accepting chemotaxis protein"/>
    <property type="match status" value="1"/>
</dbReference>
<dbReference type="CDD" id="cd06225">
    <property type="entry name" value="HAMP"/>
    <property type="match status" value="1"/>
</dbReference>
<keyword evidence="14" id="KW-1185">Reference proteome</keyword>
<evidence type="ECO:0000256" key="10">
    <source>
        <dbReference type="SAM" id="Phobius"/>
    </source>
</evidence>
<evidence type="ECO:0000256" key="7">
    <source>
        <dbReference type="ARBA" id="ARBA00023224"/>
    </source>
</evidence>
<keyword evidence="6 10" id="KW-0472">Membrane</keyword>
<dbReference type="Gene3D" id="6.10.340.10">
    <property type="match status" value="1"/>
</dbReference>
<evidence type="ECO:0000256" key="1">
    <source>
        <dbReference type="ARBA" id="ARBA00004651"/>
    </source>
</evidence>
<dbReference type="eggNOG" id="COG0840">
    <property type="taxonomic scope" value="Bacteria"/>
</dbReference>
<dbReference type="EMBL" id="CP000448">
    <property type="protein sequence ID" value="ABI69443.1"/>
    <property type="molecule type" value="Genomic_DNA"/>
</dbReference>
<dbReference type="OrthoDB" id="597657at2"/>
<keyword evidence="5 10" id="KW-1133">Transmembrane helix</keyword>
<dbReference type="Gene3D" id="3.30.450.20">
    <property type="entry name" value="PAS domain"/>
    <property type="match status" value="1"/>
</dbReference>
<dbReference type="Pfam" id="PF00015">
    <property type="entry name" value="MCPsignal"/>
    <property type="match status" value="1"/>
</dbReference>
<feature type="domain" description="Methyl-accepting transducer" evidence="11">
    <location>
        <begin position="368"/>
        <end position="604"/>
    </location>
</feature>
<dbReference type="InterPro" id="IPR033479">
    <property type="entry name" value="dCache_1"/>
</dbReference>
<dbReference type="SMART" id="SM00304">
    <property type="entry name" value="HAMP"/>
    <property type="match status" value="1"/>
</dbReference>
<dbReference type="RefSeq" id="WP_011641534.1">
    <property type="nucleotide sequence ID" value="NC_008346.1"/>
</dbReference>
<dbReference type="STRING" id="335541.Swol_2152"/>
<keyword evidence="4 10" id="KW-0812">Transmembrane</keyword>
<dbReference type="SMART" id="SM00283">
    <property type="entry name" value="MA"/>
    <property type="match status" value="1"/>
</dbReference>
<feature type="domain" description="HAMP" evidence="12">
    <location>
        <begin position="297"/>
        <end position="349"/>
    </location>
</feature>
<dbReference type="CDD" id="cd11386">
    <property type="entry name" value="MCP_signal"/>
    <property type="match status" value="1"/>
</dbReference>
<proteinExistence type="inferred from homology"/>
<dbReference type="Proteomes" id="UP000001968">
    <property type="component" value="Chromosome"/>
</dbReference>
<evidence type="ECO:0000256" key="4">
    <source>
        <dbReference type="ARBA" id="ARBA00022692"/>
    </source>
</evidence>
<evidence type="ECO:0000256" key="6">
    <source>
        <dbReference type="ARBA" id="ARBA00023136"/>
    </source>
</evidence>
<keyword evidence="2" id="KW-1003">Cell membrane</keyword>
<dbReference type="InterPro" id="IPR029151">
    <property type="entry name" value="Sensor-like_sf"/>
</dbReference>
<dbReference type="CDD" id="cd12914">
    <property type="entry name" value="PDC1_DGC_like"/>
    <property type="match status" value="1"/>
</dbReference>
<evidence type="ECO:0000256" key="3">
    <source>
        <dbReference type="ARBA" id="ARBA00022500"/>
    </source>
</evidence>
<dbReference type="Pfam" id="PF02743">
    <property type="entry name" value="dCache_1"/>
    <property type="match status" value="1"/>
</dbReference>
<evidence type="ECO:0000256" key="8">
    <source>
        <dbReference type="ARBA" id="ARBA00029447"/>
    </source>
</evidence>
<evidence type="ECO:0000256" key="2">
    <source>
        <dbReference type="ARBA" id="ARBA00022475"/>
    </source>
</evidence>
<reference evidence="14" key="1">
    <citation type="journal article" date="2010" name="Environ. Microbiol.">
        <title>The genome of Syntrophomonas wolfei: new insights into syntrophic metabolism and biohydrogen production.</title>
        <authorList>
            <person name="Sieber J.R."/>
            <person name="Sims D.R."/>
            <person name="Han C."/>
            <person name="Kim E."/>
            <person name="Lykidis A."/>
            <person name="Lapidus A.L."/>
            <person name="McDonnald E."/>
            <person name="Rohlin L."/>
            <person name="Culley D.E."/>
            <person name="Gunsalus R."/>
            <person name="McInerney M.J."/>
        </authorList>
    </citation>
    <scope>NUCLEOTIDE SEQUENCE [LARGE SCALE GENOMIC DNA]</scope>
    <source>
        <strain evidence="14">DSM 2245B / Goettingen</strain>
    </source>
</reference>
<organism evidence="13 14">
    <name type="scientific">Syntrophomonas wolfei subsp. wolfei (strain DSM 2245B / Goettingen)</name>
    <dbReference type="NCBI Taxonomy" id="335541"/>
    <lineage>
        <taxon>Bacteria</taxon>
        <taxon>Bacillati</taxon>
        <taxon>Bacillota</taxon>
        <taxon>Clostridia</taxon>
        <taxon>Eubacteriales</taxon>
        <taxon>Syntrophomonadaceae</taxon>
        <taxon>Syntrophomonas</taxon>
    </lineage>
</organism>
<name>Q0AV11_SYNWW</name>
<evidence type="ECO:0000313" key="13">
    <source>
        <dbReference type="EMBL" id="ABI69443.1"/>
    </source>
</evidence>
<dbReference type="KEGG" id="swo:Swol_2152"/>
<dbReference type="SUPFAM" id="SSF103190">
    <property type="entry name" value="Sensory domain-like"/>
    <property type="match status" value="1"/>
</dbReference>
<dbReference type="GO" id="GO:0005886">
    <property type="term" value="C:plasma membrane"/>
    <property type="evidence" value="ECO:0007669"/>
    <property type="project" value="UniProtKB-SubCell"/>
</dbReference>
<evidence type="ECO:0000256" key="9">
    <source>
        <dbReference type="PROSITE-ProRule" id="PRU00284"/>
    </source>
</evidence>
<dbReference type="InterPro" id="IPR004089">
    <property type="entry name" value="MCPsignal_dom"/>
</dbReference>
<dbReference type="SUPFAM" id="SSF58104">
    <property type="entry name" value="Methyl-accepting chemotaxis protein (MCP) signaling domain"/>
    <property type="match status" value="1"/>
</dbReference>
<keyword evidence="7 9" id="KW-0807">Transducer</keyword>
<evidence type="ECO:0000259" key="11">
    <source>
        <dbReference type="PROSITE" id="PS50111"/>
    </source>
</evidence>
<accession>Q0AV11</accession>
<gene>
    <name evidence="13" type="ordered locus">Swol_2152</name>
</gene>